<keyword evidence="3" id="KW-1185">Reference proteome</keyword>
<evidence type="ECO:0000313" key="3">
    <source>
        <dbReference type="Proteomes" id="UP000325081"/>
    </source>
</evidence>
<comment type="caution">
    <text evidence="2">The sequence shown here is derived from an EMBL/GenBank/DDBJ whole genome shotgun (WGS) entry which is preliminary data.</text>
</comment>
<dbReference type="EMBL" id="BKCP01012736">
    <property type="protein sequence ID" value="GER56573.1"/>
    <property type="molecule type" value="Genomic_DNA"/>
</dbReference>
<dbReference type="AlphaFoldDB" id="A0A5A7RH57"/>
<feature type="compositionally biased region" description="Acidic residues" evidence="1">
    <location>
        <begin position="1"/>
        <end position="10"/>
    </location>
</feature>
<feature type="region of interest" description="Disordered" evidence="1">
    <location>
        <begin position="1"/>
        <end position="30"/>
    </location>
</feature>
<protein>
    <submittedName>
        <fullName evidence="2">K-box region and MADS-box transcription factor family protein</fullName>
    </submittedName>
</protein>
<dbReference type="Proteomes" id="UP000325081">
    <property type="component" value="Unassembled WGS sequence"/>
</dbReference>
<accession>A0A5A7RH57</accession>
<organism evidence="2 3">
    <name type="scientific">Striga asiatica</name>
    <name type="common">Asiatic witchweed</name>
    <name type="synonym">Buchnera asiatica</name>
    <dbReference type="NCBI Taxonomy" id="4170"/>
    <lineage>
        <taxon>Eukaryota</taxon>
        <taxon>Viridiplantae</taxon>
        <taxon>Streptophyta</taxon>
        <taxon>Embryophyta</taxon>
        <taxon>Tracheophyta</taxon>
        <taxon>Spermatophyta</taxon>
        <taxon>Magnoliopsida</taxon>
        <taxon>eudicotyledons</taxon>
        <taxon>Gunneridae</taxon>
        <taxon>Pentapetalae</taxon>
        <taxon>asterids</taxon>
        <taxon>lamiids</taxon>
        <taxon>Lamiales</taxon>
        <taxon>Orobanchaceae</taxon>
        <taxon>Buchnereae</taxon>
        <taxon>Striga</taxon>
    </lineage>
</organism>
<reference evidence="3" key="1">
    <citation type="journal article" date="2019" name="Curr. Biol.">
        <title>Genome Sequence of Striga asiatica Provides Insight into the Evolution of Plant Parasitism.</title>
        <authorList>
            <person name="Yoshida S."/>
            <person name="Kim S."/>
            <person name="Wafula E.K."/>
            <person name="Tanskanen J."/>
            <person name="Kim Y.M."/>
            <person name="Honaas L."/>
            <person name="Yang Z."/>
            <person name="Spallek T."/>
            <person name="Conn C.E."/>
            <person name="Ichihashi Y."/>
            <person name="Cheong K."/>
            <person name="Cui S."/>
            <person name="Der J.P."/>
            <person name="Gundlach H."/>
            <person name="Jiao Y."/>
            <person name="Hori C."/>
            <person name="Ishida J.K."/>
            <person name="Kasahara H."/>
            <person name="Kiba T."/>
            <person name="Kim M.S."/>
            <person name="Koo N."/>
            <person name="Laohavisit A."/>
            <person name="Lee Y.H."/>
            <person name="Lumba S."/>
            <person name="McCourt P."/>
            <person name="Mortimer J.C."/>
            <person name="Mutuku J.M."/>
            <person name="Nomura T."/>
            <person name="Sasaki-Sekimoto Y."/>
            <person name="Seto Y."/>
            <person name="Wang Y."/>
            <person name="Wakatake T."/>
            <person name="Sakakibara H."/>
            <person name="Demura T."/>
            <person name="Yamaguchi S."/>
            <person name="Yoneyama K."/>
            <person name="Manabe R.I."/>
            <person name="Nelson D.C."/>
            <person name="Schulman A.H."/>
            <person name="Timko M.P."/>
            <person name="dePamphilis C.W."/>
            <person name="Choi D."/>
            <person name="Shirasu K."/>
        </authorList>
    </citation>
    <scope>NUCLEOTIDE SEQUENCE [LARGE SCALE GENOMIC DNA]</scope>
    <source>
        <strain evidence="3">cv. UVA1</strain>
    </source>
</reference>
<feature type="compositionally biased region" description="Low complexity" evidence="1">
    <location>
        <begin position="15"/>
        <end position="30"/>
    </location>
</feature>
<evidence type="ECO:0000313" key="2">
    <source>
        <dbReference type="EMBL" id="GER56573.1"/>
    </source>
</evidence>
<evidence type="ECO:0000256" key="1">
    <source>
        <dbReference type="SAM" id="MobiDB-lite"/>
    </source>
</evidence>
<name>A0A5A7RH57_STRAF</name>
<sequence length="135" mass="15505">MAPDQDDDANSIDPNNNNLEVKSSESSSNEEYVICSIRNLFLFEEDFQVNALCGTEMGDPQEYQELYFDLWTELQEMEGEETGEERKLGWFLKTLENRNRRVMMTLTTAQFDALPISAMKPLLGSSPWKPIEILA</sequence>
<gene>
    <name evidence="2" type="ORF">STAS_34305</name>
</gene>
<proteinExistence type="predicted"/>